<evidence type="ECO:0000259" key="10">
    <source>
        <dbReference type="PROSITE" id="PS51767"/>
    </source>
</evidence>
<comment type="similarity">
    <text evidence="2">Belongs to the peptidase A1 family.</text>
</comment>
<dbReference type="EMBL" id="JAVIJP010000009">
    <property type="protein sequence ID" value="KAL3647945.1"/>
    <property type="molecule type" value="Genomic_DNA"/>
</dbReference>
<dbReference type="Gene3D" id="2.40.70.10">
    <property type="entry name" value="Acid Proteases"/>
    <property type="match status" value="1"/>
</dbReference>
<accession>A0ABD3E0B9</accession>
<dbReference type="InterPro" id="IPR001461">
    <property type="entry name" value="Aspartic_peptidase_A1"/>
</dbReference>
<dbReference type="SUPFAM" id="SSF50630">
    <property type="entry name" value="Acid proteases"/>
    <property type="match status" value="1"/>
</dbReference>
<evidence type="ECO:0000256" key="5">
    <source>
        <dbReference type="ARBA" id="ARBA00022729"/>
    </source>
</evidence>
<dbReference type="GO" id="GO:0006508">
    <property type="term" value="P:proteolysis"/>
    <property type="evidence" value="ECO:0007669"/>
    <property type="project" value="UniProtKB-KW"/>
</dbReference>
<dbReference type="InterPro" id="IPR032861">
    <property type="entry name" value="TAXi_N"/>
</dbReference>
<evidence type="ECO:0000313" key="12">
    <source>
        <dbReference type="Proteomes" id="UP001632038"/>
    </source>
</evidence>
<name>A0ABD3E0B9_9LAMI</name>
<keyword evidence="5" id="KW-0732">Signal</keyword>
<reference evidence="12" key="1">
    <citation type="journal article" date="2024" name="IScience">
        <title>Strigolactones Initiate the Formation of Haustorium-like Structures in Castilleja.</title>
        <authorList>
            <person name="Buerger M."/>
            <person name="Peterson D."/>
            <person name="Chory J."/>
        </authorList>
    </citation>
    <scope>NUCLEOTIDE SEQUENCE [LARGE SCALE GENOMIC DNA]</scope>
</reference>
<evidence type="ECO:0000256" key="2">
    <source>
        <dbReference type="ARBA" id="ARBA00007447"/>
    </source>
</evidence>
<dbReference type="Proteomes" id="UP001632038">
    <property type="component" value="Unassembled WGS sequence"/>
</dbReference>
<keyword evidence="6" id="KW-0378">Hydrolase</keyword>
<evidence type="ECO:0000256" key="9">
    <source>
        <dbReference type="SAM" id="MobiDB-lite"/>
    </source>
</evidence>
<keyword evidence="3" id="KW-0645">Protease</keyword>
<evidence type="ECO:0000256" key="4">
    <source>
        <dbReference type="ARBA" id="ARBA00022692"/>
    </source>
</evidence>
<gene>
    <name evidence="11" type="ORF">CASFOL_008913</name>
</gene>
<evidence type="ECO:0000256" key="1">
    <source>
        <dbReference type="ARBA" id="ARBA00004370"/>
    </source>
</evidence>
<keyword evidence="12" id="KW-1185">Reference proteome</keyword>
<keyword evidence="7" id="KW-1133">Transmembrane helix</keyword>
<dbReference type="AlphaFoldDB" id="A0ABD3E0B9"/>
<dbReference type="GO" id="GO:0016020">
    <property type="term" value="C:membrane"/>
    <property type="evidence" value="ECO:0007669"/>
    <property type="project" value="UniProtKB-SubCell"/>
</dbReference>
<feature type="region of interest" description="Disordered" evidence="9">
    <location>
        <begin position="1"/>
        <end position="27"/>
    </location>
</feature>
<sequence length="296" mass="33041">MKSSEEEDPRTSVARPPEESSSEETLPETIFSDFRGKDAVLCNGNAAGAGVRVLLLYPGMIYPCNFLVCSTISNSEGRTRRDQVRLPHCRNSLQCPEHKAHPPPLRRVAILPRQHNPYRKNQSSGPVLIINIIKILVADKKNTTSIRPRLDSQAEDRLYMIEVGIGTFTPPHPRNYNYFLHLDTGSDFTWTQCDECRKTGSHNCFKQKPPLFPSASSTSYSPLPCNEDELCTPGECIGSKCSYGIEYADGARLSGYLARETFTFASSNGDNKTEQVKGHGLRVWDTEQGFHRVSKG</sequence>
<evidence type="ECO:0000256" key="7">
    <source>
        <dbReference type="ARBA" id="ARBA00022989"/>
    </source>
</evidence>
<feature type="domain" description="Peptidase A1" evidence="10">
    <location>
        <begin position="159"/>
        <end position="296"/>
    </location>
</feature>
<dbReference type="CDD" id="cd05471">
    <property type="entry name" value="pepsin_like"/>
    <property type="match status" value="1"/>
</dbReference>
<comment type="caution">
    <text evidence="11">The sequence shown here is derived from an EMBL/GenBank/DDBJ whole genome shotgun (WGS) entry which is preliminary data.</text>
</comment>
<dbReference type="GO" id="GO:0008233">
    <property type="term" value="F:peptidase activity"/>
    <property type="evidence" value="ECO:0007669"/>
    <property type="project" value="UniProtKB-KW"/>
</dbReference>
<dbReference type="InterPro" id="IPR021109">
    <property type="entry name" value="Peptidase_aspartic_dom_sf"/>
</dbReference>
<comment type="subcellular location">
    <subcellularLocation>
        <location evidence="1">Membrane</location>
    </subcellularLocation>
</comment>
<dbReference type="Pfam" id="PF14543">
    <property type="entry name" value="TAXi_N"/>
    <property type="match status" value="1"/>
</dbReference>
<protein>
    <recommendedName>
        <fullName evidence="10">Peptidase A1 domain-containing protein</fullName>
    </recommendedName>
</protein>
<evidence type="ECO:0000313" key="11">
    <source>
        <dbReference type="EMBL" id="KAL3647945.1"/>
    </source>
</evidence>
<dbReference type="InterPro" id="IPR034164">
    <property type="entry name" value="Pepsin-like_dom"/>
</dbReference>
<evidence type="ECO:0000256" key="3">
    <source>
        <dbReference type="ARBA" id="ARBA00022670"/>
    </source>
</evidence>
<dbReference type="PANTHER" id="PTHR13683">
    <property type="entry name" value="ASPARTYL PROTEASES"/>
    <property type="match status" value="1"/>
</dbReference>
<dbReference type="PANTHER" id="PTHR13683:SF375">
    <property type="entry name" value="PEPTIDASE A1 DOMAIN-CONTAINING PROTEIN"/>
    <property type="match status" value="1"/>
</dbReference>
<dbReference type="PROSITE" id="PS51767">
    <property type="entry name" value="PEPTIDASE_A1"/>
    <property type="match status" value="1"/>
</dbReference>
<evidence type="ECO:0000256" key="8">
    <source>
        <dbReference type="ARBA" id="ARBA00023136"/>
    </source>
</evidence>
<dbReference type="InterPro" id="IPR033121">
    <property type="entry name" value="PEPTIDASE_A1"/>
</dbReference>
<keyword evidence="8" id="KW-0472">Membrane</keyword>
<organism evidence="11 12">
    <name type="scientific">Castilleja foliolosa</name>
    <dbReference type="NCBI Taxonomy" id="1961234"/>
    <lineage>
        <taxon>Eukaryota</taxon>
        <taxon>Viridiplantae</taxon>
        <taxon>Streptophyta</taxon>
        <taxon>Embryophyta</taxon>
        <taxon>Tracheophyta</taxon>
        <taxon>Spermatophyta</taxon>
        <taxon>Magnoliopsida</taxon>
        <taxon>eudicotyledons</taxon>
        <taxon>Gunneridae</taxon>
        <taxon>Pentapetalae</taxon>
        <taxon>asterids</taxon>
        <taxon>lamiids</taxon>
        <taxon>Lamiales</taxon>
        <taxon>Orobanchaceae</taxon>
        <taxon>Pedicularideae</taxon>
        <taxon>Castillejinae</taxon>
        <taxon>Castilleja</taxon>
    </lineage>
</organism>
<evidence type="ECO:0000256" key="6">
    <source>
        <dbReference type="ARBA" id="ARBA00022801"/>
    </source>
</evidence>
<keyword evidence="4" id="KW-0812">Transmembrane</keyword>
<proteinExistence type="inferred from homology"/>